<evidence type="ECO:0000313" key="2">
    <source>
        <dbReference type="EMBL" id="PDH36171.1"/>
    </source>
</evidence>
<dbReference type="Pfam" id="PF00378">
    <property type="entry name" value="ECH_1"/>
    <property type="match status" value="1"/>
</dbReference>
<evidence type="ECO:0000256" key="1">
    <source>
        <dbReference type="ARBA" id="ARBA00005254"/>
    </source>
</evidence>
<evidence type="ECO:0000313" key="3">
    <source>
        <dbReference type="Proteomes" id="UP000219327"/>
    </source>
</evidence>
<dbReference type="GO" id="GO:0003824">
    <property type="term" value="F:catalytic activity"/>
    <property type="evidence" value="ECO:0007669"/>
    <property type="project" value="UniProtKB-ARBA"/>
</dbReference>
<dbReference type="AlphaFoldDB" id="A0A2A5WIB3"/>
<comment type="caution">
    <text evidence="2">The sequence shown here is derived from an EMBL/GenBank/DDBJ whole genome shotgun (WGS) entry which is preliminary data.</text>
</comment>
<dbReference type="Proteomes" id="UP000219327">
    <property type="component" value="Unassembled WGS sequence"/>
</dbReference>
<name>A0A2A5WIB3_9GAMM</name>
<dbReference type="InterPro" id="IPR001753">
    <property type="entry name" value="Enoyl-CoA_hydra/iso"/>
</dbReference>
<dbReference type="InterPro" id="IPR029045">
    <property type="entry name" value="ClpP/crotonase-like_dom_sf"/>
</dbReference>
<dbReference type="CDD" id="cd06558">
    <property type="entry name" value="crotonase-like"/>
    <property type="match status" value="1"/>
</dbReference>
<accession>A0A2A5WIB3</accession>
<sequence length="287" mass="32804">MAFGHIRYEVHTPIASVILNRPKQRNAQSRQLLEEMDQAFTLATEDDNVKVIVVYGEGDHFSAGHDLGSNDERADQERRPYPEGVRGRFIRSKNLYVDYSLRWRDIPKPTIAAVQGYCIFGGWIVASSMDMIFAASDAMFLGTNFQYFSVPWDLHPRKAKELLFESRFIDAREAERLELVNRVYSPSDLLRETMVYAGRIAENDSFQLRMIKTAINQQQDVQGYKAHIDSAHAYHLLSAMGESDPGFELHRPEGKRRPMVEKALQNYRRFHGNDLNDAAGDDEGNSA</sequence>
<dbReference type="SUPFAM" id="SSF52096">
    <property type="entry name" value="ClpP/crotonase"/>
    <property type="match status" value="1"/>
</dbReference>
<reference evidence="2 3" key="1">
    <citation type="submission" date="2017-08" db="EMBL/GenBank/DDBJ databases">
        <title>Fine stratification of microbial communities through a metagenomic profile of the photic zone.</title>
        <authorList>
            <person name="Haro-Moreno J.M."/>
            <person name="Lopez-Perez M."/>
            <person name="De La Torre J."/>
            <person name="Picazo A."/>
            <person name="Camacho A."/>
            <person name="Rodriguez-Valera F."/>
        </authorList>
    </citation>
    <scope>NUCLEOTIDE SEQUENCE [LARGE SCALE GENOMIC DNA]</scope>
    <source>
        <strain evidence="2">MED-G24</strain>
    </source>
</reference>
<proteinExistence type="inferred from homology"/>
<dbReference type="PANTHER" id="PTHR43802">
    <property type="entry name" value="ENOYL-COA HYDRATASE"/>
    <property type="match status" value="1"/>
</dbReference>
<dbReference type="EMBL" id="NTKD01000073">
    <property type="protein sequence ID" value="PDH36171.1"/>
    <property type="molecule type" value="Genomic_DNA"/>
</dbReference>
<dbReference type="PANTHER" id="PTHR43802:SF1">
    <property type="entry name" value="IP11341P-RELATED"/>
    <property type="match status" value="1"/>
</dbReference>
<dbReference type="Gene3D" id="3.90.226.10">
    <property type="entry name" value="2-enoyl-CoA Hydratase, Chain A, domain 1"/>
    <property type="match status" value="1"/>
</dbReference>
<gene>
    <name evidence="2" type="ORF">CNE99_10095</name>
</gene>
<organism evidence="2 3">
    <name type="scientific">OM182 bacterium MED-G24</name>
    <dbReference type="NCBI Taxonomy" id="1986255"/>
    <lineage>
        <taxon>Bacteria</taxon>
        <taxon>Pseudomonadati</taxon>
        <taxon>Pseudomonadota</taxon>
        <taxon>Gammaproteobacteria</taxon>
        <taxon>OMG group</taxon>
        <taxon>OM182 clade</taxon>
    </lineage>
</organism>
<comment type="similarity">
    <text evidence="1">Belongs to the enoyl-CoA hydratase/isomerase family.</text>
</comment>
<protein>
    <submittedName>
        <fullName evidence="2">Enoyl-CoA hydratase</fullName>
    </submittedName>
</protein>